<dbReference type="Pfam" id="PF00083">
    <property type="entry name" value="Sugar_tr"/>
    <property type="match status" value="1"/>
</dbReference>
<feature type="transmembrane region" description="Helical" evidence="5">
    <location>
        <begin position="375"/>
        <end position="394"/>
    </location>
</feature>
<evidence type="ECO:0000256" key="3">
    <source>
        <dbReference type="ARBA" id="ARBA00022989"/>
    </source>
</evidence>
<dbReference type="GO" id="GO:0022857">
    <property type="term" value="F:transmembrane transporter activity"/>
    <property type="evidence" value="ECO:0007669"/>
    <property type="project" value="InterPro"/>
</dbReference>
<reference evidence="8" key="1">
    <citation type="submission" date="2025-08" db="UniProtKB">
        <authorList>
            <consortium name="RefSeq"/>
        </authorList>
    </citation>
    <scope>IDENTIFICATION</scope>
</reference>
<feature type="transmembrane region" description="Helical" evidence="5">
    <location>
        <begin position="116"/>
        <end position="135"/>
    </location>
</feature>
<evidence type="ECO:0000259" key="6">
    <source>
        <dbReference type="PROSITE" id="PS50850"/>
    </source>
</evidence>
<feature type="transmembrane region" description="Helical" evidence="5">
    <location>
        <begin position="22"/>
        <end position="44"/>
    </location>
</feature>
<feature type="transmembrane region" description="Helical" evidence="5">
    <location>
        <begin position="315"/>
        <end position="335"/>
    </location>
</feature>
<feature type="transmembrane region" description="Helical" evidence="5">
    <location>
        <begin position="341"/>
        <end position="363"/>
    </location>
</feature>
<dbReference type="InterPro" id="IPR036259">
    <property type="entry name" value="MFS_trans_sf"/>
</dbReference>
<gene>
    <name evidence="8" type="primary">LOC113500898</name>
</gene>
<feature type="transmembrane region" description="Helical" evidence="5">
    <location>
        <begin position="230"/>
        <end position="248"/>
    </location>
</feature>
<dbReference type="Proteomes" id="UP000322000">
    <property type="component" value="Chromosome 14"/>
</dbReference>
<dbReference type="InterPro" id="IPR005829">
    <property type="entry name" value="Sugar_transporter_CS"/>
</dbReference>
<feature type="transmembrane region" description="Helical" evidence="5">
    <location>
        <begin position="400"/>
        <end position="423"/>
    </location>
</feature>
<dbReference type="PROSITE" id="PS50850">
    <property type="entry name" value="MFS"/>
    <property type="match status" value="1"/>
</dbReference>
<comment type="subcellular location">
    <subcellularLocation>
        <location evidence="1">Membrane</location>
        <topology evidence="1">Multi-pass membrane protein</topology>
    </subcellularLocation>
</comment>
<keyword evidence="4 5" id="KW-0472">Membrane</keyword>
<dbReference type="Gene3D" id="1.20.1250.20">
    <property type="entry name" value="MFS general substrate transporter like domains"/>
    <property type="match status" value="1"/>
</dbReference>
<dbReference type="InterPro" id="IPR005828">
    <property type="entry name" value="MFS_sugar_transport-like"/>
</dbReference>
<evidence type="ECO:0000256" key="5">
    <source>
        <dbReference type="SAM" id="Phobius"/>
    </source>
</evidence>
<dbReference type="GeneID" id="113500898"/>
<feature type="transmembrane region" description="Helical" evidence="5">
    <location>
        <begin position="147"/>
        <end position="168"/>
    </location>
</feature>
<dbReference type="AlphaFoldDB" id="A0A7E5WA93"/>
<protein>
    <submittedName>
        <fullName evidence="8">Organic cation transporter-like protein</fullName>
    </submittedName>
</protein>
<feature type="transmembrane region" description="Helical" evidence="5">
    <location>
        <begin position="206"/>
        <end position="224"/>
    </location>
</feature>
<dbReference type="RefSeq" id="XP_026737623.1">
    <property type="nucleotide sequence ID" value="XM_026881822.1"/>
</dbReference>
<accession>A0A7E5WA93</accession>
<evidence type="ECO:0000256" key="2">
    <source>
        <dbReference type="ARBA" id="ARBA00022692"/>
    </source>
</evidence>
<dbReference type="PANTHER" id="PTHR24064">
    <property type="entry name" value="SOLUTE CARRIER FAMILY 22 MEMBER"/>
    <property type="match status" value="1"/>
</dbReference>
<dbReference type="KEGG" id="tnl:113500898"/>
<dbReference type="PROSITE" id="PS00217">
    <property type="entry name" value="SUGAR_TRANSPORT_2"/>
    <property type="match status" value="1"/>
</dbReference>
<feature type="domain" description="Major facilitator superfamily (MFS) profile" evidence="6">
    <location>
        <begin position="37"/>
        <end position="485"/>
    </location>
</feature>
<keyword evidence="7" id="KW-1185">Reference proteome</keyword>
<organism evidence="7 8">
    <name type="scientific">Trichoplusia ni</name>
    <name type="common">Cabbage looper</name>
    <dbReference type="NCBI Taxonomy" id="7111"/>
    <lineage>
        <taxon>Eukaryota</taxon>
        <taxon>Metazoa</taxon>
        <taxon>Ecdysozoa</taxon>
        <taxon>Arthropoda</taxon>
        <taxon>Hexapoda</taxon>
        <taxon>Insecta</taxon>
        <taxon>Pterygota</taxon>
        <taxon>Neoptera</taxon>
        <taxon>Endopterygota</taxon>
        <taxon>Lepidoptera</taxon>
        <taxon>Glossata</taxon>
        <taxon>Ditrysia</taxon>
        <taxon>Noctuoidea</taxon>
        <taxon>Noctuidae</taxon>
        <taxon>Plusiinae</taxon>
        <taxon>Trichoplusia</taxon>
    </lineage>
</organism>
<name>A0A7E5WA93_TRINI</name>
<keyword evidence="3 5" id="KW-1133">Transmembrane helix</keyword>
<sequence>MASESRRFSSENLIDSDFQDDYVVKCIGAFGVWQAIVCIVAAVIRSVAIWNMLSIIFLTPSTEFKCVKFNDSSVIDVENSTCYDNCAEYTFFEDVLEKTLISEFGLICADSWKVGFTQSMLMFGFLVGVSLFGWISDRFGRRTGLTISCFINVIFMLAVPFAPGYWIFNALRFFIGMASGGTMIIGLVFIIEIVGPQYREAAGSLALMPDGLTQALLSVFAHFATDWRMYLLEYAIASIFIYVFIVLLPESPRWLMAKGNYERTVDVMTKAALRNKLSTEDIQENVAKALHEMMVTDKEIRKATYLDLFRTKERAFKMVSSIIIWIATGACYFGINQYVTFIGSNVFITVIVLGSIQIPTCPLAMMLNKTFGRKVATVGCLSIIGITMTILVFIPPGHVACTVVGVIGFAATCTTLGVLCVYVSELFPTPLRTMAYGLCSAGAKIGAMVAPFIATINPHWIPSLIFAVLPFIASIFCILLPETKGTRLQDTL</sequence>
<dbReference type="OrthoDB" id="5296287at2759"/>
<keyword evidence="2 5" id="KW-0812">Transmembrane</keyword>
<evidence type="ECO:0000313" key="7">
    <source>
        <dbReference type="Proteomes" id="UP000322000"/>
    </source>
</evidence>
<feature type="transmembrane region" description="Helical" evidence="5">
    <location>
        <begin position="460"/>
        <end position="480"/>
    </location>
</feature>
<feature type="transmembrane region" description="Helical" evidence="5">
    <location>
        <begin position="174"/>
        <end position="194"/>
    </location>
</feature>
<dbReference type="SUPFAM" id="SSF103473">
    <property type="entry name" value="MFS general substrate transporter"/>
    <property type="match status" value="1"/>
</dbReference>
<evidence type="ECO:0000256" key="4">
    <source>
        <dbReference type="ARBA" id="ARBA00023136"/>
    </source>
</evidence>
<evidence type="ECO:0000313" key="8">
    <source>
        <dbReference type="RefSeq" id="XP_026737623.1"/>
    </source>
</evidence>
<proteinExistence type="predicted"/>
<feature type="transmembrane region" description="Helical" evidence="5">
    <location>
        <begin position="435"/>
        <end position="454"/>
    </location>
</feature>
<dbReference type="InterPro" id="IPR020846">
    <property type="entry name" value="MFS_dom"/>
</dbReference>
<evidence type="ECO:0000256" key="1">
    <source>
        <dbReference type="ARBA" id="ARBA00004141"/>
    </source>
</evidence>
<dbReference type="GO" id="GO:0016020">
    <property type="term" value="C:membrane"/>
    <property type="evidence" value="ECO:0007669"/>
    <property type="project" value="UniProtKB-SubCell"/>
</dbReference>
<dbReference type="InParanoid" id="A0A7E5WA93"/>